<accession>A0ACD4R649</accession>
<proteinExistence type="predicted"/>
<dbReference type="EMBL" id="CP126116">
    <property type="protein sequence ID" value="WHZ55607.1"/>
    <property type="molecule type" value="Genomic_DNA"/>
</dbReference>
<gene>
    <name evidence="1" type="ORF">QLQ22_12785</name>
</gene>
<keyword evidence="2" id="KW-1185">Reference proteome</keyword>
<organism evidence="1 2">
    <name type="scientific">Metabacillus hrfriensis</name>
    <dbReference type="NCBI Taxonomy" id="3048891"/>
    <lineage>
        <taxon>Bacteria</taxon>
        <taxon>Bacillati</taxon>
        <taxon>Bacillota</taxon>
        <taxon>Bacilli</taxon>
        <taxon>Bacillales</taxon>
        <taxon>Bacillaceae</taxon>
        <taxon>Metabacillus</taxon>
    </lineage>
</organism>
<sequence>MKIWIKCWFVILCIWMMAASIPGKAWAHTDNSEGQSKVTVNNDTLHYDLYIDFFELGRLVDLGVQPGVPQSELKTALQNKQTDVTEYLEKRLEVFIDGAKAEGYISNTDVEKKLDREYAHITIDYPISSSSSTSIQIDYSIFFDDNDPMHRNIVSYEVGGDKGQFIFNASDRQLQVGKGTVFGQVSRFIQLGFHHIMIGIDHILFVIALVLGSRKIVDVLKVVTVFTVAHSVTLGLTALNLLNIPPEIIEPLIALSIAYVAIENILFPTSKYRLWVVLGFGLFHGMGFAGALQLTSDMTWKTLLSILSFNAGVEAGQALVILLLFPALFLVRRFQWSGWIQGTATTAIAMFGFWWYFERFLAA</sequence>
<protein>
    <submittedName>
        <fullName evidence="1">HupE/UreJ family protein</fullName>
    </submittedName>
</protein>
<dbReference type="Proteomes" id="UP001226091">
    <property type="component" value="Chromosome"/>
</dbReference>
<reference evidence="2" key="1">
    <citation type="journal article" date="2025" name="Aquaculture">
        <title>Assessment of the bioflocculant production and safety properties of Metabacillus hrfriensis sp. nov. based on phenotypic and whole-genome sequencing analysis.</title>
        <authorList>
            <person name="Zhang R."/>
            <person name="Zhao Z."/>
            <person name="Luo L."/>
            <person name="Wang S."/>
            <person name="Guo K."/>
            <person name="Xu W."/>
        </authorList>
    </citation>
    <scope>NUCLEOTIDE SEQUENCE [LARGE SCALE GENOMIC DNA]</scope>
    <source>
        <strain evidence="2">CT-WN-B3</strain>
    </source>
</reference>
<name>A0ACD4R649_9BACI</name>
<evidence type="ECO:0000313" key="1">
    <source>
        <dbReference type="EMBL" id="WHZ55607.1"/>
    </source>
</evidence>
<evidence type="ECO:0000313" key="2">
    <source>
        <dbReference type="Proteomes" id="UP001226091"/>
    </source>
</evidence>